<sequence length="433" mass="44944">MRLRMVTVAATAALALLATAGPAFAGTGSAAPPGPAARVVPLTLPHVDRPTSIRAASVSPHATSDCGSVRARLHDYAARGQRAVACVSTVPATADQRSAARLAPGAVPHSADFCSTIDNGDWALNRTEACSQGHNIYESIIDPETGEIVGTATLSVAQDILLQTSSGLFTENDTIVWLTATGVATAARTLTFTGSCSDNCSATVGTRTAPIALGQTVSAAFVYDDEPGTRVETTGITNTFFWTVPPGVIPEGRVSWSGPGTIRCDGQLANQNAGCVFPEFSPVLRLSLSIQGAGAANVAVGESFLPDGFGSAQPLHREADDDTVTSNRNAICNDGTFFPTTFVSNDSCDEYAFASSQESGASFGLTGLSCAEAVPFQANGQWVVQFFSYVGNERCLRGHVPLDQNQAVGSVLGTLVRTDRILDGDGYYVSIAP</sequence>
<dbReference type="AlphaFoldDB" id="A0A8J3QVS1"/>
<evidence type="ECO:0000313" key="3">
    <source>
        <dbReference type="Proteomes" id="UP000642748"/>
    </source>
</evidence>
<dbReference type="RefSeq" id="WP_203920272.1">
    <property type="nucleotide sequence ID" value="NZ_BONZ01000045.1"/>
</dbReference>
<feature type="signal peptide" evidence="1">
    <location>
        <begin position="1"/>
        <end position="25"/>
    </location>
</feature>
<accession>A0A8J3QVS1</accession>
<name>A0A8J3QVS1_9ACTN</name>
<feature type="chain" id="PRO_5035294366" description="Secreted protein" evidence="1">
    <location>
        <begin position="26"/>
        <end position="433"/>
    </location>
</feature>
<gene>
    <name evidence="2" type="ORF">Raf01_48750</name>
</gene>
<protein>
    <recommendedName>
        <fullName evidence="4">Secreted protein</fullName>
    </recommendedName>
</protein>
<proteinExistence type="predicted"/>
<reference evidence="2" key="1">
    <citation type="submission" date="2021-01" db="EMBL/GenBank/DDBJ databases">
        <title>Whole genome shotgun sequence of Rugosimonospora africana NBRC 104875.</title>
        <authorList>
            <person name="Komaki H."/>
            <person name="Tamura T."/>
        </authorList>
    </citation>
    <scope>NUCLEOTIDE SEQUENCE</scope>
    <source>
        <strain evidence="2">NBRC 104875</strain>
    </source>
</reference>
<organism evidence="2 3">
    <name type="scientific">Rugosimonospora africana</name>
    <dbReference type="NCBI Taxonomy" id="556532"/>
    <lineage>
        <taxon>Bacteria</taxon>
        <taxon>Bacillati</taxon>
        <taxon>Actinomycetota</taxon>
        <taxon>Actinomycetes</taxon>
        <taxon>Micromonosporales</taxon>
        <taxon>Micromonosporaceae</taxon>
        <taxon>Rugosimonospora</taxon>
    </lineage>
</organism>
<evidence type="ECO:0000256" key="1">
    <source>
        <dbReference type="SAM" id="SignalP"/>
    </source>
</evidence>
<evidence type="ECO:0008006" key="4">
    <source>
        <dbReference type="Google" id="ProtNLM"/>
    </source>
</evidence>
<comment type="caution">
    <text evidence="2">The sequence shown here is derived from an EMBL/GenBank/DDBJ whole genome shotgun (WGS) entry which is preliminary data.</text>
</comment>
<dbReference type="Proteomes" id="UP000642748">
    <property type="component" value="Unassembled WGS sequence"/>
</dbReference>
<keyword evidence="3" id="KW-1185">Reference proteome</keyword>
<evidence type="ECO:0000313" key="2">
    <source>
        <dbReference type="EMBL" id="GIH16703.1"/>
    </source>
</evidence>
<dbReference type="EMBL" id="BONZ01000045">
    <property type="protein sequence ID" value="GIH16703.1"/>
    <property type="molecule type" value="Genomic_DNA"/>
</dbReference>
<keyword evidence="1" id="KW-0732">Signal</keyword>